<accession>A0A6J1QNJ6</accession>
<keyword evidence="2" id="KW-1185">Reference proteome</keyword>
<organism evidence="2 3">
    <name type="scientific">Temnothorax curvispinosus</name>
    <dbReference type="NCBI Taxonomy" id="300111"/>
    <lineage>
        <taxon>Eukaryota</taxon>
        <taxon>Metazoa</taxon>
        <taxon>Ecdysozoa</taxon>
        <taxon>Arthropoda</taxon>
        <taxon>Hexapoda</taxon>
        <taxon>Insecta</taxon>
        <taxon>Pterygota</taxon>
        <taxon>Neoptera</taxon>
        <taxon>Endopterygota</taxon>
        <taxon>Hymenoptera</taxon>
        <taxon>Apocrita</taxon>
        <taxon>Aculeata</taxon>
        <taxon>Formicoidea</taxon>
        <taxon>Formicidae</taxon>
        <taxon>Myrmicinae</taxon>
        <taxon>Temnothorax</taxon>
    </lineage>
</organism>
<dbReference type="Proteomes" id="UP000504618">
    <property type="component" value="Unplaced"/>
</dbReference>
<dbReference type="OrthoDB" id="48509at2759"/>
<dbReference type="AlphaFoldDB" id="A0A6J1QNJ6"/>
<sequence>MKSLAQIQQEKQERVAKVKKRERLEKAGQKESASMLQNAGIWGTSSQCLNWANSSASSSQGWSINSGTTGFCDSTAVKLSTTTKQPAKQATITKPVSSQQQQQQQQQNSNNKASKNKNKKEEELVKELFEQNTAKTDEFTQWCSKTLSSIQASVDIPTFVTFLRDLETPYEVREYVRVYVGDTKQSMEFAKQFLEKQSKLRSAQRPQVQADDLCKPAINPAPAINPNAPAEFQEVKGKSKKPKKGKMFKVDNRNLDFSVTAAPDRINVGDRDYGEGLTNKRANERTRERVSNRRKLRK</sequence>
<feature type="compositionally biased region" description="Low complexity" evidence="1">
    <location>
        <begin position="97"/>
        <end position="113"/>
    </location>
</feature>
<feature type="compositionally biased region" description="Low complexity" evidence="1">
    <location>
        <begin position="219"/>
        <end position="230"/>
    </location>
</feature>
<feature type="region of interest" description="Disordered" evidence="1">
    <location>
        <begin position="1"/>
        <end position="34"/>
    </location>
</feature>
<feature type="compositionally biased region" description="Basic and acidic residues" evidence="1">
    <location>
        <begin position="281"/>
        <end position="291"/>
    </location>
</feature>
<protein>
    <submittedName>
        <fullName evidence="3">GIGYF family protein CG11148-like</fullName>
    </submittedName>
</protein>
<feature type="region of interest" description="Disordered" evidence="1">
    <location>
        <begin position="219"/>
        <end position="298"/>
    </location>
</feature>
<name>A0A6J1QNJ6_9HYME</name>
<feature type="compositionally biased region" description="Basic and acidic residues" evidence="1">
    <location>
        <begin position="10"/>
        <end position="29"/>
    </location>
</feature>
<evidence type="ECO:0000313" key="3">
    <source>
        <dbReference type="RefSeq" id="XP_024884042.1"/>
    </source>
</evidence>
<reference evidence="3" key="1">
    <citation type="submission" date="2025-08" db="UniProtKB">
        <authorList>
            <consortium name="RefSeq"/>
        </authorList>
    </citation>
    <scope>IDENTIFICATION</scope>
    <source>
        <tissue evidence="3">Whole body</tissue>
    </source>
</reference>
<gene>
    <name evidence="3" type="primary">LOC112462480</name>
</gene>
<feature type="compositionally biased region" description="Basic residues" evidence="1">
    <location>
        <begin position="238"/>
        <end position="247"/>
    </location>
</feature>
<dbReference type="GO" id="GO:0005829">
    <property type="term" value="C:cytosol"/>
    <property type="evidence" value="ECO:0007669"/>
    <property type="project" value="TreeGrafter"/>
</dbReference>
<feature type="region of interest" description="Disordered" evidence="1">
    <location>
        <begin position="86"/>
        <end position="120"/>
    </location>
</feature>
<evidence type="ECO:0000256" key="1">
    <source>
        <dbReference type="SAM" id="MobiDB-lite"/>
    </source>
</evidence>
<evidence type="ECO:0000313" key="2">
    <source>
        <dbReference type="Proteomes" id="UP000504618"/>
    </source>
</evidence>
<dbReference type="PANTHER" id="PTHR14445:SF36">
    <property type="entry name" value="FI03272P-RELATED"/>
    <property type="match status" value="1"/>
</dbReference>
<dbReference type="GeneID" id="112462480"/>
<dbReference type="PANTHER" id="PTHR14445">
    <property type="entry name" value="GRB10 INTERACTING GYF PROTEIN"/>
    <property type="match status" value="1"/>
</dbReference>
<dbReference type="RefSeq" id="XP_024884042.1">
    <property type="nucleotide sequence ID" value="XM_025028274.1"/>
</dbReference>
<feature type="compositionally biased region" description="Polar residues" evidence="1">
    <location>
        <begin position="86"/>
        <end position="96"/>
    </location>
</feature>
<dbReference type="InterPro" id="IPR051640">
    <property type="entry name" value="GRB10-interact_GYF"/>
</dbReference>
<proteinExistence type="predicted"/>